<dbReference type="InterPro" id="IPR035451">
    <property type="entry name" value="Ada-like_dom_sf"/>
</dbReference>
<feature type="region of interest" description="Disordered" evidence="1">
    <location>
        <begin position="275"/>
        <end position="311"/>
    </location>
</feature>
<feature type="domain" description="Metallo-beta-lactamase" evidence="2">
    <location>
        <begin position="31"/>
        <end position="199"/>
    </location>
</feature>
<reference evidence="3" key="1">
    <citation type="submission" date="2009-07" db="EMBL/GenBank/DDBJ databases">
        <authorList>
            <person name="Weinstock G."/>
            <person name="Sodergren E."/>
            <person name="Clifton S."/>
            <person name="Fulton L."/>
            <person name="Fulton B."/>
            <person name="Courtney L."/>
            <person name="Fronick C."/>
            <person name="Harrison M."/>
            <person name="Strong C."/>
            <person name="Farmer C."/>
            <person name="Delahaunty K."/>
            <person name="Markovic C."/>
            <person name="Hall O."/>
            <person name="Minx P."/>
            <person name="Tomlinson C."/>
            <person name="Mitreva M."/>
            <person name="Nelson J."/>
            <person name="Hou S."/>
            <person name="Wollam A."/>
            <person name="Pepin K.H."/>
            <person name="Johnson M."/>
            <person name="Bhonagiri V."/>
            <person name="Nash W.E."/>
            <person name="Warren W."/>
            <person name="Chinwalla A."/>
            <person name="Mardis E.R."/>
            <person name="Wilson R.K."/>
        </authorList>
    </citation>
    <scope>NUCLEOTIDE SEQUENCE [LARGE SCALE GENOMIC DNA]</scope>
    <source>
        <strain evidence="3">DSM 14469</strain>
    </source>
</reference>
<dbReference type="Gene3D" id="3.60.15.10">
    <property type="entry name" value="Ribonuclease Z/Hydroxyacylglutathione hydrolase-like"/>
    <property type="match status" value="1"/>
</dbReference>
<sequence length="368" mass="39397">MIIALVLLAAAPVRGAEDTAPFAFHMLDVGQGASVLVEADGHYMLIDGGGRSSSSYVVSYLQQQGVEKLDYIVVSHYDEDHISGIVGALHVFGCNTILAPDYHADTDIYASYLEAAEASGAEIIYPRQGDTYALGGAVITVVGPASYENNLENDCSVAVRITYGITSYLVCGDAQAQEEADIMDSGVELESDVYVVNHHGSADSSGFYFLSAVRPVYALISCSADNSYGHPAAETMQRLDNEGVSLYRTDRQGTVTAYSDGTGLWFDQEPCDDFSAGDTAGERDNSGAAGQSEDGYLMPEDADGQGGTGQGASENTDAVYVCNLNTKKFHYAYCDSVNKMKESNRKYTDESRESLIAQGYEPCQNCNP</sequence>
<dbReference type="SMART" id="SM00849">
    <property type="entry name" value="Lactamase_B"/>
    <property type="match status" value="1"/>
</dbReference>
<dbReference type="InterPro" id="IPR035681">
    <property type="entry name" value="ComA-like_MBL"/>
</dbReference>
<name>C6LF22_9FIRM</name>
<dbReference type="EMBL" id="ACCL02000009">
    <property type="protein sequence ID" value="EET60761.1"/>
    <property type="molecule type" value="Genomic_DNA"/>
</dbReference>
<proteinExistence type="predicted"/>
<dbReference type="InterPro" id="IPR036866">
    <property type="entry name" value="RibonucZ/Hydroxyglut_hydro"/>
</dbReference>
<gene>
    <name evidence="3" type="ORF">BRYFOR_07223</name>
</gene>
<dbReference type="RefSeq" id="WP_006862015.1">
    <property type="nucleotide sequence ID" value="NZ_ACCL02000009.1"/>
</dbReference>
<dbReference type="PANTHER" id="PTHR30619">
    <property type="entry name" value="DNA INTERNALIZATION/COMPETENCE PROTEIN COMEC/REC2"/>
    <property type="match status" value="1"/>
</dbReference>
<dbReference type="Proteomes" id="UP000005561">
    <property type="component" value="Unassembled WGS sequence"/>
</dbReference>
<evidence type="ECO:0000259" key="2">
    <source>
        <dbReference type="SMART" id="SM00849"/>
    </source>
</evidence>
<accession>C6LF22</accession>
<evidence type="ECO:0000313" key="3">
    <source>
        <dbReference type="EMBL" id="EET60761.1"/>
    </source>
</evidence>
<dbReference type="STRING" id="168384.SAMN05660368_02356"/>
<organism evidence="3 4">
    <name type="scientific">Marvinbryantia formatexigens DSM 14469</name>
    <dbReference type="NCBI Taxonomy" id="478749"/>
    <lineage>
        <taxon>Bacteria</taxon>
        <taxon>Bacillati</taxon>
        <taxon>Bacillota</taxon>
        <taxon>Clostridia</taxon>
        <taxon>Lachnospirales</taxon>
        <taxon>Lachnospiraceae</taxon>
        <taxon>Marvinbryantia</taxon>
    </lineage>
</organism>
<dbReference type="SUPFAM" id="SSF56281">
    <property type="entry name" value="Metallo-hydrolase/oxidoreductase"/>
    <property type="match status" value="1"/>
</dbReference>
<dbReference type="SUPFAM" id="SSF57884">
    <property type="entry name" value="Ada DNA repair protein, N-terminal domain (N-Ada 10)"/>
    <property type="match status" value="1"/>
</dbReference>
<dbReference type="Gene3D" id="3.40.10.10">
    <property type="entry name" value="DNA Methylphosphotriester Repair Domain"/>
    <property type="match status" value="1"/>
</dbReference>
<keyword evidence="4" id="KW-1185">Reference proteome</keyword>
<protein>
    <submittedName>
        <fullName evidence="3">Metallo-beta-lactamase domain protein</fullName>
    </submittedName>
</protein>
<dbReference type="OrthoDB" id="9783680at2"/>
<dbReference type="InterPro" id="IPR052159">
    <property type="entry name" value="Competence_DNA_uptake"/>
</dbReference>
<comment type="caution">
    <text evidence="3">The sequence shown here is derived from an EMBL/GenBank/DDBJ whole genome shotgun (WGS) entry which is preliminary data.</text>
</comment>
<dbReference type="PANTHER" id="PTHR30619:SF1">
    <property type="entry name" value="RECOMBINATION PROTEIN 2"/>
    <property type="match status" value="1"/>
</dbReference>
<evidence type="ECO:0000256" key="1">
    <source>
        <dbReference type="SAM" id="MobiDB-lite"/>
    </source>
</evidence>
<dbReference type="InterPro" id="IPR001279">
    <property type="entry name" value="Metallo-B-lactamas"/>
</dbReference>
<dbReference type="CDD" id="cd07731">
    <property type="entry name" value="ComA-like_MBL-fold"/>
    <property type="match status" value="1"/>
</dbReference>
<dbReference type="AlphaFoldDB" id="C6LF22"/>
<evidence type="ECO:0000313" key="4">
    <source>
        <dbReference type="Proteomes" id="UP000005561"/>
    </source>
</evidence>
<dbReference type="Pfam" id="PF00753">
    <property type="entry name" value="Lactamase_B"/>
    <property type="match status" value="1"/>
</dbReference>
<dbReference type="eggNOG" id="COG2333">
    <property type="taxonomic scope" value="Bacteria"/>
</dbReference>